<dbReference type="PANTHER" id="PTHR35742:SF1">
    <property type="entry name" value="THYLAKOID LUMENAL 16.5 KDA PROTEIN, CHLOROPLASTIC"/>
    <property type="match status" value="1"/>
</dbReference>
<proteinExistence type="predicted"/>
<evidence type="ECO:0000259" key="1">
    <source>
        <dbReference type="Pfam" id="PF20675"/>
    </source>
</evidence>
<dbReference type="InterPro" id="IPR038862">
    <property type="entry name" value="MPH2"/>
</dbReference>
<dbReference type="Pfam" id="PF20675">
    <property type="entry name" value="MPH2"/>
    <property type="match status" value="1"/>
</dbReference>
<dbReference type="InterPro" id="IPR049072">
    <property type="entry name" value="MPH2_C"/>
</dbReference>
<dbReference type="Proteomes" id="UP001163823">
    <property type="component" value="Chromosome 2"/>
</dbReference>
<keyword evidence="3" id="KW-1185">Reference proteome</keyword>
<comment type="caution">
    <text evidence="2">The sequence shown here is derived from an EMBL/GenBank/DDBJ whole genome shotgun (WGS) entry which is preliminary data.</text>
</comment>
<name>A0AAD7VK70_QUISA</name>
<gene>
    <name evidence="2" type="ORF">O6P43_002391</name>
</gene>
<protein>
    <submittedName>
        <fullName evidence="2">Thylakoid lumenal 16.5 kDa protein chloroplastic</fullName>
    </submittedName>
</protein>
<dbReference type="AlphaFoldDB" id="A0AAD7VK70"/>
<reference evidence="2" key="1">
    <citation type="journal article" date="2023" name="Science">
        <title>Elucidation of the pathway for biosynthesis of saponin adjuvants from the soapbark tree.</title>
        <authorList>
            <person name="Reed J."/>
            <person name="Orme A."/>
            <person name="El-Demerdash A."/>
            <person name="Owen C."/>
            <person name="Martin L.B.B."/>
            <person name="Misra R.C."/>
            <person name="Kikuchi S."/>
            <person name="Rejzek M."/>
            <person name="Martin A.C."/>
            <person name="Harkess A."/>
            <person name="Leebens-Mack J."/>
            <person name="Louveau T."/>
            <person name="Stephenson M.J."/>
            <person name="Osbourn A."/>
        </authorList>
    </citation>
    <scope>NUCLEOTIDE SEQUENCE</scope>
    <source>
        <strain evidence="2">S10</strain>
    </source>
</reference>
<feature type="domain" description="Maintenance of Photosystem II under High light 2 C-terminal" evidence="1">
    <location>
        <begin position="41"/>
        <end position="139"/>
    </location>
</feature>
<organism evidence="2 3">
    <name type="scientific">Quillaja saponaria</name>
    <name type="common">Soap bark tree</name>
    <dbReference type="NCBI Taxonomy" id="32244"/>
    <lineage>
        <taxon>Eukaryota</taxon>
        <taxon>Viridiplantae</taxon>
        <taxon>Streptophyta</taxon>
        <taxon>Embryophyta</taxon>
        <taxon>Tracheophyta</taxon>
        <taxon>Spermatophyta</taxon>
        <taxon>Magnoliopsida</taxon>
        <taxon>eudicotyledons</taxon>
        <taxon>Gunneridae</taxon>
        <taxon>Pentapetalae</taxon>
        <taxon>rosids</taxon>
        <taxon>fabids</taxon>
        <taxon>Fabales</taxon>
        <taxon>Quillajaceae</taxon>
        <taxon>Quillaja</taxon>
    </lineage>
</organism>
<dbReference type="PANTHER" id="PTHR35742">
    <property type="entry name" value="THYLAKOID LUMENAL 16.5 KDA PROTEIN, CHLOROPLASTIC"/>
    <property type="match status" value="1"/>
</dbReference>
<evidence type="ECO:0000313" key="3">
    <source>
        <dbReference type="Proteomes" id="UP001163823"/>
    </source>
</evidence>
<accession>A0AAD7VK70</accession>
<evidence type="ECO:0000313" key="2">
    <source>
        <dbReference type="EMBL" id="KAJ7978936.1"/>
    </source>
</evidence>
<dbReference type="KEGG" id="qsa:O6P43_002391"/>
<sequence length="166" mass="18911">MLIRQYWRLMTMRSYCKRLRRTEKTIERQEVISSSNKETGYLQVLVYKLSKVGQAIENNDLPAASSVLGGTTDTDWVQKANTAFNKLTSSPEEKNEVDTFNSALASLITSVTRNDVESSKLAFVSSATAFEKWTTLSGTRWTAYRLSNLCHLWPILFLKFQLVLTI</sequence>
<dbReference type="GO" id="GO:0010206">
    <property type="term" value="P:photosystem II repair"/>
    <property type="evidence" value="ECO:0007669"/>
    <property type="project" value="InterPro"/>
</dbReference>
<dbReference type="EMBL" id="JARAOO010000002">
    <property type="protein sequence ID" value="KAJ7978936.1"/>
    <property type="molecule type" value="Genomic_DNA"/>
</dbReference>